<name>A0A7W3IJ03_9GAMM</name>
<keyword evidence="4 6" id="KW-0472">Membrane</keyword>
<feature type="region of interest" description="Disordered" evidence="5">
    <location>
        <begin position="203"/>
        <end position="233"/>
    </location>
</feature>
<organism evidence="8 9">
    <name type="scientific">Stenotrophomonas tumulicola</name>
    <dbReference type="NCBI Taxonomy" id="1685415"/>
    <lineage>
        <taxon>Bacteria</taxon>
        <taxon>Pseudomonadati</taxon>
        <taxon>Pseudomonadota</taxon>
        <taxon>Gammaproteobacteria</taxon>
        <taxon>Lysobacterales</taxon>
        <taxon>Lysobacteraceae</taxon>
        <taxon>Stenotrophomonas</taxon>
    </lineage>
</organism>
<dbReference type="InterPro" id="IPR022764">
    <property type="entry name" value="Peptidase_S54_rhomboid_dom"/>
</dbReference>
<dbReference type="GO" id="GO:0004252">
    <property type="term" value="F:serine-type endopeptidase activity"/>
    <property type="evidence" value="ECO:0007669"/>
    <property type="project" value="InterPro"/>
</dbReference>
<feature type="transmembrane region" description="Helical" evidence="6">
    <location>
        <begin position="175"/>
        <end position="194"/>
    </location>
</feature>
<dbReference type="Pfam" id="PF01694">
    <property type="entry name" value="Rhomboid"/>
    <property type="match status" value="1"/>
</dbReference>
<comment type="subcellular location">
    <subcellularLocation>
        <location evidence="1">Membrane</location>
        <topology evidence="1">Multi-pass membrane protein</topology>
    </subcellularLocation>
</comment>
<dbReference type="InterPro" id="IPR050925">
    <property type="entry name" value="Rhomboid_protease_S54"/>
</dbReference>
<keyword evidence="2 6" id="KW-0812">Transmembrane</keyword>
<dbReference type="PANTHER" id="PTHR43731">
    <property type="entry name" value="RHOMBOID PROTEASE"/>
    <property type="match status" value="1"/>
</dbReference>
<gene>
    <name evidence="8" type="ORF">H4O11_17805</name>
</gene>
<comment type="caution">
    <text evidence="8">The sequence shown here is derived from an EMBL/GenBank/DDBJ whole genome shotgun (WGS) entry which is preliminary data.</text>
</comment>
<protein>
    <submittedName>
        <fullName evidence="8">Rhomboid family intramembrane serine protease</fullName>
    </submittedName>
</protein>
<dbReference type="GO" id="GO:0006508">
    <property type="term" value="P:proteolysis"/>
    <property type="evidence" value="ECO:0007669"/>
    <property type="project" value="UniProtKB-KW"/>
</dbReference>
<evidence type="ECO:0000256" key="5">
    <source>
        <dbReference type="SAM" id="MobiDB-lite"/>
    </source>
</evidence>
<evidence type="ECO:0000313" key="9">
    <source>
        <dbReference type="Proteomes" id="UP000547058"/>
    </source>
</evidence>
<keyword evidence="8" id="KW-0645">Protease</keyword>
<feature type="transmembrane region" description="Helical" evidence="6">
    <location>
        <begin position="102"/>
        <end position="118"/>
    </location>
</feature>
<dbReference type="InterPro" id="IPR035952">
    <property type="entry name" value="Rhomboid-like_sf"/>
</dbReference>
<evidence type="ECO:0000256" key="2">
    <source>
        <dbReference type="ARBA" id="ARBA00022692"/>
    </source>
</evidence>
<feature type="domain" description="Peptidase S54 rhomboid" evidence="7">
    <location>
        <begin position="63"/>
        <end position="195"/>
    </location>
</feature>
<keyword evidence="8" id="KW-0378">Hydrolase</keyword>
<evidence type="ECO:0000256" key="6">
    <source>
        <dbReference type="SAM" id="Phobius"/>
    </source>
</evidence>
<evidence type="ECO:0000259" key="7">
    <source>
        <dbReference type="Pfam" id="PF01694"/>
    </source>
</evidence>
<feature type="transmembrane region" description="Helical" evidence="6">
    <location>
        <begin position="25"/>
        <end position="46"/>
    </location>
</feature>
<proteinExistence type="predicted"/>
<evidence type="ECO:0000256" key="1">
    <source>
        <dbReference type="ARBA" id="ARBA00004141"/>
    </source>
</evidence>
<dbReference type="GO" id="GO:0016020">
    <property type="term" value="C:membrane"/>
    <property type="evidence" value="ECO:0007669"/>
    <property type="project" value="UniProtKB-SubCell"/>
</dbReference>
<keyword evidence="3 6" id="KW-1133">Transmembrane helix</keyword>
<dbReference type="PANTHER" id="PTHR43731:SF9">
    <property type="entry name" value="SLR1461 PROTEIN"/>
    <property type="match status" value="1"/>
</dbReference>
<dbReference type="RefSeq" id="WP_182341780.1">
    <property type="nucleotide sequence ID" value="NZ_JACGXS010000014.1"/>
</dbReference>
<feature type="transmembrane region" description="Helical" evidence="6">
    <location>
        <begin position="77"/>
        <end position="95"/>
    </location>
</feature>
<dbReference type="SUPFAM" id="SSF144091">
    <property type="entry name" value="Rhomboid-like"/>
    <property type="match status" value="1"/>
</dbReference>
<feature type="transmembrane region" description="Helical" evidence="6">
    <location>
        <begin position="124"/>
        <end position="144"/>
    </location>
</feature>
<dbReference type="Proteomes" id="UP000547058">
    <property type="component" value="Unassembled WGS sequence"/>
</dbReference>
<dbReference type="Gene3D" id="1.20.1540.10">
    <property type="entry name" value="Rhomboid-like"/>
    <property type="match status" value="1"/>
</dbReference>
<dbReference type="AlphaFoldDB" id="A0A7W3IJ03"/>
<sequence>MNANAPVPAGKTPATPTDRLRILRAFNLSLGAVVVLVAVFALQGHFDWRPWAVAPLEWPGLLGLIGAPLLHASVEHIAANSIALIILGTLAGSVYPKATLRALPLLWIGSGIGAWLLGDPGSRHLGASGVTHGLMFLLASLGLLRRDRAAIATGLIGMLFYGGMLMTVLPHTPGVSWQSHMGGAFAGIIAALLFRQSDPMTPRQRYSWEDEEESAEALPDDELEPPSPRRVPVLWQPREGKDYVVLPFRRPGQRDGE</sequence>
<feature type="compositionally biased region" description="Acidic residues" evidence="5">
    <location>
        <begin position="209"/>
        <end position="224"/>
    </location>
</feature>
<dbReference type="EMBL" id="JACGXS010000014">
    <property type="protein sequence ID" value="MBA8683660.1"/>
    <property type="molecule type" value="Genomic_DNA"/>
</dbReference>
<evidence type="ECO:0000256" key="3">
    <source>
        <dbReference type="ARBA" id="ARBA00022989"/>
    </source>
</evidence>
<keyword evidence="9" id="KW-1185">Reference proteome</keyword>
<evidence type="ECO:0000256" key="4">
    <source>
        <dbReference type="ARBA" id="ARBA00023136"/>
    </source>
</evidence>
<accession>A0A7W3IJ03</accession>
<evidence type="ECO:0000313" key="8">
    <source>
        <dbReference type="EMBL" id="MBA8683660.1"/>
    </source>
</evidence>
<reference evidence="8 9" key="1">
    <citation type="submission" date="2020-08" db="EMBL/GenBank/DDBJ databases">
        <title>Stenotrophomonas tumulicola JCM 30961.</title>
        <authorList>
            <person name="Deng Y."/>
        </authorList>
    </citation>
    <scope>NUCLEOTIDE SEQUENCE [LARGE SCALE GENOMIC DNA]</scope>
    <source>
        <strain evidence="8 9">JCM 30961</strain>
    </source>
</reference>
<feature type="transmembrane region" description="Helical" evidence="6">
    <location>
        <begin position="151"/>
        <end position="169"/>
    </location>
</feature>